<dbReference type="UniPathway" id="UPA00051">
    <property type="reaction ID" value="UER00465"/>
</dbReference>
<dbReference type="PATRIC" id="fig|1191523.3.peg.247"/>
<keyword evidence="6 12" id="KW-0028">Amino-acid biosynthesis</keyword>
<reference evidence="16 17" key="1">
    <citation type="journal article" date="2013" name="PLoS ONE">
        <title>Genomic analysis of Melioribacter roseus, facultatively anaerobic organotrophic bacterium representing a novel deep lineage within Bacteriodetes/Chlorobi group.</title>
        <authorList>
            <person name="Kadnikov V.V."/>
            <person name="Mardanov A.V."/>
            <person name="Podosokorskaya O.A."/>
            <person name="Gavrilov S.N."/>
            <person name="Kublanov I.V."/>
            <person name="Beletsky A.V."/>
            <person name="Bonch-Osmolovskaya E.A."/>
            <person name="Ravin N.V."/>
        </authorList>
    </citation>
    <scope>NUCLEOTIDE SEQUENCE [LARGE SCALE GENOMIC DNA]</scope>
    <source>
        <strain evidence="17">JCM 17771 / P3M-2</strain>
    </source>
</reference>
<dbReference type="InterPro" id="IPR019811">
    <property type="entry name" value="HDH_CS"/>
</dbReference>
<dbReference type="InterPro" id="IPR036291">
    <property type="entry name" value="NAD(P)-bd_dom_sf"/>
</dbReference>
<evidence type="ECO:0000256" key="1">
    <source>
        <dbReference type="ARBA" id="ARBA00005056"/>
    </source>
</evidence>
<evidence type="ECO:0000313" key="17">
    <source>
        <dbReference type="Proteomes" id="UP000009011"/>
    </source>
</evidence>
<dbReference type="SUPFAM" id="SSF51735">
    <property type="entry name" value="NAD(P)-binding Rossmann-fold domains"/>
    <property type="match status" value="1"/>
</dbReference>
<evidence type="ECO:0000256" key="5">
    <source>
        <dbReference type="ARBA" id="ARBA00013376"/>
    </source>
</evidence>
<dbReference type="STRING" id="1191523.MROS_0241"/>
<dbReference type="eggNOG" id="COG0460">
    <property type="taxonomic scope" value="Bacteria"/>
</dbReference>
<feature type="domain" description="Homoserine dehydrogenase catalytic" evidence="14">
    <location>
        <begin position="156"/>
        <end position="333"/>
    </location>
</feature>
<feature type="domain" description="Aspartate/homoserine dehydrogenase NAD-binding" evidence="15">
    <location>
        <begin position="9"/>
        <end position="148"/>
    </location>
</feature>
<feature type="binding site" evidence="11">
    <location>
        <position position="124"/>
    </location>
    <ligand>
        <name>NADPH</name>
        <dbReference type="ChEBI" id="CHEBI:57783"/>
    </ligand>
</feature>
<dbReference type="SUPFAM" id="SSF55347">
    <property type="entry name" value="Glyceraldehyde-3-phosphate dehydrogenase-like, C-terminal domain"/>
    <property type="match status" value="1"/>
</dbReference>
<dbReference type="AlphaFoldDB" id="I6Z2Y0"/>
<evidence type="ECO:0000256" key="10">
    <source>
        <dbReference type="PIRSR" id="PIRSR036497-1"/>
    </source>
</evidence>
<keyword evidence="9 12" id="KW-0486">Methionine biosynthesis</keyword>
<dbReference type="GO" id="GO:0009086">
    <property type="term" value="P:methionine biosynthetic process"/>
    <property type="evidence" value="ECO:0007669"/>
    <property type="project" value="UniProtKB-KW"/>
</dbReference>
<evidence type="ECO:0000256" key="6">
    <source>
        <dbReference type="ARBA" id="ARBA00022605"/>
    </source>
</evidence>
<keyword evidence="17" id="KW-1185">Reference proteome</keyword>
<evidence type="ECO:0000256" key="4">
    <source>
        <dbReference type="ARBA" id="ARBA00013213"/>
    </source>
</evidence>
<evidence type="ECO:0000256" key="13">
    <source>
        <dbReference type="RuleBase" id="RU004171"/>
    </source>
</evidence>
<evidence type="ECO:0000256" key="9">
    <source>
        <dbReference type="ARBA" id="ARBA00023167"/>
    </source>
</evidence>
<dbReference type="NCBIfam" id="NF004912">
    <property type="entry name" value="PRK06270.1"/>
    <property type="match status" value="1"/>
</dbReference>
<name>I6Z2Y0_MELRP</name>
<dbReference type="UniPathway" id="UPA00050">
    <property type="reaction ID" value="UER00063"/>
</dbReference>
<evidence type="ECO:0000313" key="16">
    <source>
        <dbReference type="EMBL" id="AFN73485.1"/>
    </source>
</evidence>
<dbReference type="InterPro" id="IPR001342">
    <property type="entry name" value="HDH_cat"/>
</dbReference>
<dbReference type="InterPro" id="IPR005106">
    <property type="entry name" value="Asp/hSer_DH_NAD-bd"/>
</dbReference>
<evidence type="ECO:0000256" key="12">
    <source>
        <dbReference type="RuleBase" id="RU000579"/>
    </source>
</evidence>
<accession>I6Z2Y0</accession>
<dbReference type="FunFam" id="3.30.360.10:FF:000005">
    <property type="entry name" value="Homoserine dehydrogenase"/>
    <property type="match status" value="1"/>
</dbReference>
<dbReference type="HOGENOM" id="CLU_009116_1_2_10"/>
<dbReference type="Gene3D" id="3.30.360.10">
    <property type="entry name" value="Dihydrodipicolinate Reductase, domain 2"/>
    <property type="match status" value="1"/>
</dbReference>
<evidence type="ECO:0000259" key="15">
    <source>
        <dbReference type="Pfam" id="PF03447"/>
    </source>
</evidence>
<sequence>MKQKIALIGFGTVAQGLCEILINKKNELAKKYNYRYEIVAVSDLRFGSVYNPDGLNLKRLLKEVKEKGKFIKDRVDWSAIETIEKSNSDVVCELAYTNLKDGQPAIKHCETAFKNKKHVVTSNKGPAALAYRRLKRLADKNGVKFMIEGTVLSGTPVLNLAEGPLAGNKIISAKGILNGTTNYILTKMEEGMSYEDALKEAQKLGYAEADPTNDVKGYDARAKITILANVLMNVNLNMAEVKCKGITKITLKEIAEAKKKNARWKLIGSVENKNGKIKAYVKPELIPLDHPLAGVMGSTNALTFTTDLLGDVTIVGKGAGKIETGFSILTDLLALNNSE</sequence>
<feature type="active site" description="Proton donor" evidence="10">
    <location>
        <position position="223"/>
    </location>
</feature>
<dbReference type="Proteomes" id="UP000009011">
    <property type="component" value="Chromosome"/>
</dbReference>
<dbReference type="EC" id="1.1.1.3" evidence="4 12"/>
<evidence type="ECO:0000256" key="11">
    <source>
        <dbReference type="PIRSR" id="PIRSR036497-2"/>
    </source>
</evidence>
<evidence type="ECO:0000256" key="3">
    <source>
        <dbReference type="ARBA" id="ARBA00006753"/>
    </source>
</evidence>
<dbReference type="GO" id="GO:0004412">
    <property type="term" value="F:homoserine dehydrogenase activity"/>
    <property type="evidence" value="ECO:0007669"/>
    <property type="project" value="UniProtKB-EC"/>
</dbReference>
<dbReference type="OrthoDB" id="9808167at2"/>
<dbReference type="Pfam" id="PF03447">
    <property type="entry name" value="NAD_binding_3"/>
    <property type="match status" value="1"/>
</dbReference>
<dbReference type="PANTHER" id="PTHR43331:SF1">
    <property type="entry name" value="HOMOSERINE DEHYDROGENASE"/>
    <property type="match status" value="1"/>
</dbReference>
<dbReference type="NCBIfam" id="NF004976">
    <property type="entry name" value="PRK06349.1"/>
    <property type="match status" value="1"/>
</dbReference>
<dbReference type="KEGG" id="mro:MROS_0241"/>
<feature type="binding site" evidence="11">
    <location>
        <position position="208"/>
    </location>
    <ligand>
        <name>L-homoserine</name>
        <dbReference type="ChEBI" id="CHEBI:57476"/>
    </ligand>
</feature>
<organism evidence="16 17">
    <name type="scientific">Melioribacter roseus (strain DSM 23840 / JCM 17771 / VKM B-2668 / P3M-2)</name>
    <dbReference type="NCBI Taxonomy" id="1191523"/>
    <lineage>
        <taxon>Bacteria</taxon>
        <taxon>Pseudomonadati</taxon>
        <taxon>Ignavibacteriota</taxon>
        <taxon>Ignavibacteria</taxon>
        <taxon>Ignavibacteriales</taxon>
        <taxon>Melioribacteraceae</taxon>
        <taxon>Melioribacter</taxon>
    </lineage>
</organism>
<keyword evidence="11 12" id="KW-0521">NADP</keyword>
<dbReference type="Pfam" id="PF00742">
    <property type="entry name" value="Homoserine_dh"/>
    <property type="match status" value="1"/>
</dbReference>
<comment type="pathway">
    <text evidence="1 12">Amino-acid biosynthesis; L-threonine biosynthesis; L-threonine from L-aspartate: step 3/5.</text>
</comment>
<proteinExistence type="inferred from homology"/>
<evidence type="ECO:0000256" key="2">
    <source>
        <dbReference type="ARBA" id="ARBA00005062"/>
    </source>
</evidence>
<evidence type="ECO:0000259" key="14">
    <source>
        <dbReference type="Pfam" id="PF00742"/>
    </source>
</evidence>
<comment type="catalytic activity">
    <reaction evidence="12">
        <text>L-homoserine + NADP(+) = L-aspartate 4-semialdehyde + NADPH + H(+)</text>
        <dbReference type="Rhea" id="RHEA:15761"/>
        <dbReference type="ChEBI" id="CHEBI:15378"/>
        <dbReference type="ChEBI" id="CHEBI:57476"/>
        <dbReference type="ChEBI" id="CHEBI:57783"/>
        <dbReference type="ChEBI" id="CHEBI:58349"/>
        <dbReference type="ChEBI" id="CHEBI:537519"/>
        <dbReference type="EC" id="1.1.1.3"/>
    </reaction>
</comment>
<dbReference type="PIRSF" id="PIRSF036497">
    <property type="entry name" value="HDH_short"/>
    <property type="match status" value="1"/>
</dbReference>
<dbReference type="Gene3D" id="3.40.50.720">
    <property type="entry name" value="NAD(P)-binding Rossmann-like Domain"/>
    <property type="match status" value="1"/>
</dbReference>
<keyword evidence="8 12" id="KW-0560">Oxidoreductase</keyword>
<dbReference type="EMBL" id="CP003557">
    <property type="protein sequence ID" value="AFN73485.1"/>
    <property type="molecule type" value="Genomic_DNA"/>
</dbReference>
<dbReference type="InterPro" id="IPR022697">
    <property type="entry name" value="HDH_short"/>
</dbReference>
<comment type="pathway">
    <text evidence="2 12">Amino-acid biosynthesis; L-methionine biosynthesis via de novo pathway; L-homoserine from L-aspartate: step 3/3.</text>
</comment>
<dbReference type="GO" id="GO:0050661">
    <property type="term" value="F:NADP binding"/>
    <property type="evidence" value="ECO:0007669"/>
    <property type="project" value="InterPro"/>
</dbReference>
<keyword evidence="7 12" id="KW-0791">Threonine biosynthesis</keyword>
<protein>
    <recommendedName>
        <fullName evidence="5 12">Homoserine dehydrogenase</fullName>
        <ecNumber evidence="4 12">1.1.1.3</ecNumber>
    </recommendedName>
</protein>
<dbReference type="PROSITE" id="PS01042">
    <property type="entry name" value="HOMOSER_DHGENASE"/>
    <property type="match status" value="1"/>
</dbReference>
<dbReference type="GO" id="GO:0009088">
    <property type="term" value="P:threonine biosynthetic process"/>
    <property type="evidence" value="ECO:0007669"/>
    <property type="project" value="UniProtKB-UniPathway"/>
</dbReference>
<evidence type="ECO:0000256" key="8">
    <source>
        <dbReference type="ARBA" id="ARBA00023002"/>
    </source>
</evidence>
<gene>
    <name evidence="16" type="ordered locus">MROS_0241</name>
</gene>
<evidence type="ECO:0000256" key="7">
    <source>
        <dbReference type="ARBA" id="ARBA00022697"/>
    </source>
</evidence>
<dbReference type="PANTHER" id="PTHR43331">
    <property type="entry name" value="HOMOSERINE DEHYDROGENASE"/>
    <property type="match status" value="1"/>
</dbReference>
<comment type="similarity">
    <text evidence="3 13">Belongs to the homoserine dehydrogenase family.</text>
</comment>